<dbReference type="InterPro" id="IPR002397">
    <property type="entry name" value="Cyt_P450_B"/>
</dbReference>
<evidence type="ECO:0000256" key="3">
    <source>
        <dbReference type="ARBA" id="ARBA00022617"/>
    </source>
</evidence>
<keyword evidence="6 8" id="KW-0408">Iron</keyword>
<dbReference type="CDD" id="cd11030">
    <property type="entry name" value="CYP105-like"/>
    <property type="match status" value="1"/>
</dbReference>
<dbReference type="SUPFAM" id="SSF48264">
    <property type="entry name" value="Cytochrome P450"/>
    <property type="match status" value="1"/>
</dbReference>
<dbReference type="InterPro" id="IPR036396">
    <property type="entry name" value="Cyt_P450_sf"/>
</dbReference>
<dbReference type="STRING" id="47839.BN973_03461"/>
<dbReference type="Proteomes" id="UP000028880">
    <property type="component" value="Unassembled WGS sequence"/>
</dbReference>
<dbReference type="AlphaFoldDB" id="A0A024JZ57"/>
<dbReference type="Gene3D" id="1.10.630.10">
    <property type="entry name" value="Cytochrome P450"/>
    <property type="match status" value="1"/>
</dbReference>
<dbReference type="GO" id="GO:0016705">
    <property type="term" value="F:oxidoreductase activity, acting on paired donors, with incorporation or reduction of molecular oxygen"/>
    <property type="evidence" value="ECO:0007669"/>
    <property type="project" value="InterPro"/>
</dbReference>
<evidence type="ECO:0000256" key="6">
    <source>
        <dbReference type="ARBA" id="ARBA00023004"/>
    </source>
</evidence>
<reference evidence="9" key="1">
    <citation type="journal article" date="2014" name="Genome Announc.">
        <title>Draft Genome Sequence of Mycobacterium triplex DSM 44626.</title>
        <authorList>
            <person name="Sassi M."/>
            <person name="Croce O."/>
            <person name="Robert C."/>
            <person name="Raoult D."/>
            <person name="Drancourt M."/>
        </authorList>
    </citation>
    <scope>NUCLEOTIDE SEQUENCE [LARGE SCALE GENOMIC DNA]</scope>
    <source>
        <strain evidence="9">DSM 44626</strain>
    </source>
</reference>
<proteinExistence type="inferred from homology"/>
<dbReference type="InterPro" id="IPR017972">
    <property type="entry name" value="Cyt_P450_CS"/>
</dbReference>
<dbReference type="PRINTS" id="PR00359">
    <property type="entry name" value="BP450"/>
</dbReference>
<keyword evidence="7 8" id="KW-0503">Monooxygenase</keyword>
<dbReference type="GO" id="GO:0004497">
    <property type="term" value="F:monooxygenase activity"/>
    <property type="evidence" value="ECO:0007669"/>
    <property type="project" value="UniProtKB-KW"/>
</dbReference>
<dbReference type="PRINTS" id="PR00385">
    <property type="entry name" value="P450"/>
</dbReference>
<dbReference type="FunFam" id="1.10.630.10:FF:000018">
    <property type="entry name" value="Cytochrome P450 monooxygenase"/>
    <property type="match status" value="1"/>
</dbReference>
<dbReference type="Pfam" id="PF00067">
    <property type="entry name" value="p450"/>
    <property type="match status" value="1"/>
</dbReference>
<dbReference type="PANTHER" id="PTHR46696:SF1">
    <property type="entry name" value="CYTOCHROME P450 YJIB-RELATED"/>
    <property type="match status" value="1"/>
</dbReference>
<evidence type="ECO:0000313" key="9">
    <source>
        <dbReference type="EMBL" id="CDO89090.1"/>
    </source>
</evidence>
<keyword evidence="3 8" id="KW-0349">Heme</keyword>
<dbReference type="PROSITE" id="PS00086">
    <property type="entry name" value="CYTOCHROME_P450"/>
    <property type="match status" value="1"/>
</dbReference>
<evidence type="ECO:0000256" key="1">
    <source>
        <dbReference type="ARBA" id="ARBA00001971"/>
    </source>
</evidence>
<accession>A0A024JZ57</accession>
<comment type="cofactor">
    <cofactor evidence="1">
        <name>heme</name>
        <dbReference type="ChEBI" id="CHEBI:30413"/>
    </cofactor>
</comment>
<name>A0A024JZ57_9MYCO</name>
<dbReference type="GO" id="GO:0020037">
    <property type="term" value="F:heme binding"/>
    <property type="evidence" value="ECO:0007669"/>
    <property type="project" value="InterPro"/>
</dbReference>
<reference evidence="9" key="2">
    <citation type="submission" date="2014-04" db="EMBL/GenBank/DDBJ databases">
        <authorList>
            <person name="Urmite Genomes U."/>
        </authorList>
    </citation>
    <scope>NUCLEOTIDE SEQUENCE</scope>
    <source>
        <strain evidence="9">DSM 44626</strain>
    </source>
</reference>
<protein>
    <submittedName>
        <fullName evidence="9">Cytochrome P450 family protein</fullName>
    </submittedName>
</protein>
<evidence type="ECO:0000256" key="5">
    <source>
        <dbReference type="ARBA" id="ARBA00023002"/>
    </source>
</evidence>
<organism evidence="9">
    <name type="scientific">Mycobacterium triplex</name>
    <dbReference type="NCBI Taxonomy" id="47839"/>
    <lineage>
        <taxon>Bacteria</taxon>
        <taxon>Bacillati</taxon>
        <taxon>Actinomycetota</taxon>
        <taxon>Actinomycetes</taxon>
        <taxon>Mycobacteriales</taxon>
        <taxon>Mycobacteriaceae</taxon>
        <taxon>Mycobacterium</taxon>
        <taxon>Mycobacterium simiae complex</taxon>
    </lineage>
</organism>
<evidence type="ECO:0000256" key="7">
    <source>
        <dbReference type="ARBA" id="ARBA00023033"/>
    </source>
</evidence>
<sequence>MTRALVVEYTVNDRETPLMSTISDFCSDTDLPVIPAPRRAQCPLHPPAEFADWRQDAGLRRVIYQGGPGWAVSRYHDIRAALTDARLSAQTFPDYLKTSDAANAPVMFARTDDPEHNRLRRMMTGDFTFRRCEAMRPRIQELVDHFLDEMIATGPPADLVRDFGLPVPSLVIALLLGVPPEELGPFQQHTTTALDVRASLEEKTQAFAGMFSYLEELVDRKAREPGDDLLSRLVIEQVATGQINRETATMSGLTMLVAGHETSANMISLGTVALLEHPEVFARLGQTDDAAFVANMVEELMRYLSIVHSQVDRVATEDFVLGGQLINAGDRVVMNLPAGNWDAEFVENPEAFDVDRSARGHLGFGYGAHQCIGANLARVEMQVAFATLARRLPSLKLAVGKQELRFKEAEIYGMKELPVRW</sequence>
<dbReference type="eggNOG" id="COG2124">
    <property type="taxonomic scope" value="Bacteria"/>
</dbReference>
<dbReference type="EMBL" id="HG964446">
    <property type="protein sequence ID" value="CDO89090.1"/>
    <property type="molecule type" value="Genomic_DNA"/>
</dbReference>
<evidence type="ECO:0000256" key="8">
    <source>
        <dbReference type="RuleBase" id="RU000461"/>
    </source>
</evidence>
<dbReference type="HOGENOM" id="CLU_033716_1_1_11"/>
<dbReference type="GO" id="GO:0005506">
    <property type="term" value="F:iron ion binding"/>
    <property type="evidence" value="ECO:0007669"/>
    <property type="project" value="InterPro"/>
</dbReference>
<comment type="similarity">
    <text evidence="2 8">Belongs to the cytochrome P450 family.</text>
</comment>
<dbReference type="InterPro" id="IPR001128">
    <property type="entry name" value="Cyt_P450"/>
</dbReference>
<dbReference type="PANTHER" id="PTHR46696">
    <property type="entry name" value="P450, PUTATIVE (EUROFUNG)-RELATED"/>
    <property type="match status" value="1"/>
</dbReference>
<evidence type="ECO:0000256" key="4">
    <source>
        <dbReference type="ARBA" id="ARBA00022723"/>
    </source>
</evidence>
<keyword evidence="5 8" id="KW-0560">Oxidoreductase</keyword>
<keyword evidence="4 8" id="KW-0479">Metal-binding</keyword>
<evidence type="ECO:0000256" key="2">
    <source>
        <dbReference type="ARBA" id="ARBA00010617"/>
    </source>
</evidence>
<gene>
    <name evidence="9" type="ORF">BN973_03461</name>
</gene>